<organism evidence="2 3">
    <name type="scientific">Chitinimonas viridis</name>
    <dbReference type="NCBI Taxonomy" id="664880"/>
    <lineage>
        <taxon>Bacteria</taxon>
        <taxon>Pseudomonadati</taxon>
        <taxon>Pseudomonadota</taxon>
        <taxon>Betaproteobacteria</taxon>
        <taxon>Neisseriales</taxon>
        <taxon>Chitinibacteraceae</taxon>
        <taxon>Chitinimonas</taxon>
    </lineage>
</organism>
<feature type="region of interest" description="Disordered" evidence="1">
    <location>
        <begin position="1"/>
        <end position="64"/>
    </location>
</feature>
<name>A0ABT8B9M0_9NEIS</name>
<evidence type="ECO:0000313" key="3">
    <source>
        <dbReference type="Proteomes" id="UP001180081"/>
    </source>
</evidence>
<comment type="caution">
    <text evidence="2">The sequence shown here is derived from an EMBL/GenBank/DDBJ whole genome shotgun (WGS) entry which is preliminary data.</text>
</comment>
<evidence type="ECO:0000313" key="2">
    <source>
        <dbReference type="EMBL" id="MDN3578730.1"/>
    </source>
</evidence>
<keyword evidence="3" id="KW-1185">Reference proteome</keyword>
<reference evidence="2" key="2">
    <citation type="submission" date="2023-06" db="EMBL/GenBank/DDBJ databases">
        <authorList>
            <person name="Lucena T."/>
            <person name="Sun Q."/>
        </authorList>
    </citation>
    <scope>NUCLEOTIDE SEQUENCE</scope>
    <source>
        <strain evidence="2">CECT 7703</strain>
    </source>
</reference>
<protein>
    <submittedName>
        <fullName evidence="2">Uncharacterized protein</fullName>
    </submittedName>
</protein>
<dbReference type="EMBL" id="JAUFPU010000018">
    <property type="protein sequence ID" value="MDN3578730.1"/>
    <property type="molecule type" value="Genomic_DNA"/>
</dbReference>
<proteinExistence type="predicted"/>
<dbReference type="RefSeq" id="WP_290334061.1">
    <property type="nucleotide sequence ID" value="NZ_JAUFPU010000018.1"/>
</dbReference>
<gene>
    <name evidence="2" type="ORF">QWZ03_18340</name>
</gene>
<dbReference type="Proteomes" id="UP001180081">
    <property type="component" value="Unassembled WGS sequence"/>
</dbReference>
<sequence>MTDKKDQAPTTAPDPVRPLRESVLDQVNTSKGDLIKGGHDVVNTLPAPKPMPKQDGGNGNGNNK</sequence>
<accession>A0ABT8B9M0</accession>
<reference evidence="2" key="1">
    <citation type="journal article" date="2014" name="Int. J. Syst. Evol. Microbiol.">
        <title>Complete genome of a new Firmicutes species belonging to the dominant human colonic microbiota ('Ruminococcus bicirculans') reveals two chromosomes and a selective capacity to utilize plant glucans.</title>
        <authorList>
            <consortium name="NISC Comparative Sequencing Program"/>
            <person name="Wegmann U."/>
            <person name="Louis P."/>
            <person name="Goesmann A."/>
            <person name="Henrissat B."/>
            <person name="Duncan S.H."/>
            <person name="Flint H.J."/>
        </authorList>
    </citation>
    <scope>NUCLEOTIDE SEQUENCE</scope>
    <source>
        <strain evidence="2">CECT 7703</strain>
    </source>
</reference>
<evidence type="ECO:0000256" key="1">
    <source>
        <dbReference type="SAM" id="MobiDB-lite"/>
    </source>
</evidence>